<evidence type="ECO:0000259" key="1">
    <source>
        <dbReference type="Pfam" id="PF04149"/>
    </source>
</evidence>
<dbReference type="AlphaFoldDB" id="A0A7H0IA69"/>
<feature type="domain" description="DUF397" evidence="1">
    <location>
        <begin position="15"/>
        <end position="65"/>
    </location>
</feature>
<reference evidence="2 3" key="1">
    <citation type="submission" date="2020-08" db="EMBL/GenBank/DDBJ databases">
        <title>A novel species.</title>
        <authorList>
            <person name="Gao J."/>
        </authorList>
    </citation>
    <scope>NUCLEOTIDE SEQUENCE [LARGE SCALE GENOMIC DNA]</scope>
    <source>
        <strain evidence="2 3">CRXT-G-22</strain>
    </source>
</reference>
<dbReference type="Pfam" id="PF04149">
    <property type="entry name" value="DUF397"/>
    <property type="match status" value="1"/>
</dbReference>
<proteinExistence type="predicted"/>
<gene>
    <name evidence="2" type="ORF">IAG44_09680</name>
</gene>
<sequence length="70" mass="7524">MAHYIITDASVMDVSWKKASTSGANGNCVELAPYQNRIAIRDSKSPHGPAILYSHSAATTLLISLKSDTF</sequence>
<organism evidence="2 3">
    <name type="scientific">Streptomyces roseirectus</name>
    <dbReference type="NCBI Taxonomy" id="2768066"/>
    <lineage>
        <taxon>Bacteria</taxon>
        <taxon>Bacillati</taxon>
        <taxon>Actinomycetota</taxon>
        <taxon>Actinomycetes</taxon>
        <taxon>Kitasatosporales</taxon>
        <taxon>Streptomycetaceae</taxon>
        <taxon>Streptomyces</taxon>
    </lineage>
</organism>
<evidence type="ECO:0000313" key="3">
    <source>
        <dbReference type="Proteomes" id="UP000516052"/>
    </source>
</evidence>
<keyword evidence="3" id="KW-1185">Reference proteome</keyword>
<dbReference type="KEGG" id="sroi:IAG44_09680"/>
<dbReference type="EMBL" id="CP060828">
    <property type="protein sequence ID" value="QNP69685.1"/>
    <property type="molecule type" value="Genomic_DNA"/>
</dbReference>
<dbReference type="InterPro" id="IPR007278">
    <property type="entry name" value="DUF397"/>
</dbReference>
<evidence type="ECO:0000313" key="2">
    <source>
        <dbReference type="EMBL" id="QNP69685.1"/>
    </source>
</evidence>
<protein>
    <submittedName>
        <fullName evidence="2">DUF397 domain-containing protein</fullName>
    </submittedName>
</protein>
<accession>A0A7H0IA69</accession>
<name>A0A7H0IA69_9ACTN</name>
<dbReference type="Proteomes" id="UP000516052">
    <property type="component" value="Chromosome"/>
</dbReference>
<dbReference type="RefSeq" id="WP_187746724.1">
    <property type="nucleotide sequence ID" value="NZ_CP060828.1"/>
</dbReference>